<sequence length="89" mass="10510">MLSVMSIMKQTDHRPDEKLKSDCKKPSPRFLSLIRKKERASGKNRSMCKALIPFLARIDRFFPLSHVPRRFPFTYPPGKLLINEDDWYS</sequence>
<proteinExistence type="predicted"/>
<evidence type="ECO:0000313" key="3">
    <source>
        <dbReference type="Proteomes" id="UP000036168"/>
    </source>
</evidence>
<reference evidence="2 3" key="1">
    <citation type="journal article" date="2015" name="Int. J. Syst. Evol. Microbiol.">
        <title>Bacillus glycinifermentans sp. nov., isolated from fermented soybean paste.</title>
        <authorList>
            <person name="Kim S.J."/>
            <person name="Dunlap C.A."/>
            <person name="Kwon S.W."/>
            <person name="Rooney A.P."/>
        </authorList>
    </citation>
    <scope>NUCLEOTIDE SEQUENCE [LARGE SCALE GENOMIC DNA]</scope>
    <source>
        <strain evidence="2 3">GO-13</strain>
    </source>
</reference>
<feature type="region of interest" description="Disordered" evidence="1">
    <location>
        <begin position="1"/>
        <end position="24"/>
    </location>
</feature>
<accession>A0A0J6EQT5</accession>
<comment type="caution">
    <text evidence="2">The sequence shown here is derived from an EMBL/GenBank/DDBJ whole genome shotgun (WGS) entry which is preliminary data.</text>
</comment>
<dbReference type="PATRIC" id="fig|1664069.3.peg.2614"/>
<gene>
    <name evidence="2" type="ORF">AB447_212470</name>
</gene>
<dbReference type="EMBL" id="LECW02000004">
    <property type="protein sequence ID" value="KRT95305.1"/>
    <property type="molecule type" value="Genomic_DNA"/>
</dbReference>
<dbReference type="Proteomes" id="UP000036168">
    <property type="component" value="Unassembled WGS sequence"/>
</dbReference>
<protein>
    <submittedName>
        <fullName evidence="2">Uncharacterized protein</fullName>
    </submittedName>
</protein>
<dbReference type="AlphaFoldDB" id="A0A0J6EQT5"/>
<organism evidence="2 3">
    <name type="scientific">Bacillus glycinifermentans</name>
    <dbReference type="NCBI Taxonomy" id="1664069"/>
    <lineage>
        <taxon>Bacteria</taxon>
        <taxon>Bacillati</taxon>
        <taxon>Bacillota</taxon>
        <taxon>Bacilli</taxon>
        <taxon>Bacillales</taxon>
        <taxon>Bacillaceae</taxon>
        <taxon>Bacillus</taxon>
    </lineage>
</organism>
<evidence type="ECO:0000313" key="2">
    <source>
        <dbReference type="EMBL" id="KRT95305.1"/>
    </source>
</evidence>
<evidence type="ECO:0000256" key="1">
    <source>
        <dbReference type="SAM" id="MobiDB-lite"/>
    </source>
</evidence>
<name>A0A0J6EQT5_9BACI</name>
<feature type="compositionally biased region" description="Basic and acidic residues" evidence="1">
    <location>
        <begin position="10"/>
        <end position="24"/>
    </location>
</feature>